<proteinExistence type="predicted"/>
<name>A0A0L0URY8_9BASI</name>
<evidence type="ECO:0000256" key="2">
    <source>
        <dbReference type="SAM" id="SignalP"/>
    </source>
</evidence>
<feature type="region of interest" description="Disordered" evidence="1">
    <location>
        <begin position="52"/>
        <end position="109"/>
    </location>
</feature>
<organism evidence="3 4">
    <name type="scientific">Puccinia striiformis f. sp. tritici PST-78</name>
    <dbReference type="NCBI Taxonomy" id="1165861"/>
    <lineage>
        <taxon>Eukaryota</taxon>
        <taxon>Fungi</taxon>
        <taxon>Dikarya</taxon>
        <taxon>Basidiomycota</taxon>
        <taxon>Pucciniomycotina</taxon>
        <taxon>Pucciniomycetes</taxon>
        <taxon>Pucciniales</taxon>
        <taxon>Pucciniaceae</taxon>
        <taxon>Puccinia</taxon>
    </lineage>
</organism>
<dbReference type="OrthoDB" id="2497137at2759"/>
<sequence length="616" mass="69926">MKLLSILAGLPLFYSILWGPTPVQAAEITLPDLNELPEESPVEELQLATHRPTLGAPFDPISTESSETSNGKRKWEHEQPGSSVTSERRTRLLQAQAASTSNSLSDAAAEDQDMTAWNNWVARRAIMRIITAMNDKEANIRIHDDLNLIQPSGHNSPQVFQRPKTAKDLRRLYVIKSGQVVEDLIKVYFDDFRSKTGSKEYRARHPLISTHKSVPFALANRIGDKPGGVFRVLVADISGFKHMQTHAELNSLYKTLATSLYEEHRIILQSLRIPPFGIRIMQMNLLDWLKKEIFSPDNSHPLIGILDPKKYPEWNPNSKRFPGKVGKTQAKLIRYFSQISESAKADKIVFHLLESYKGQHMVDYLALSTLSKSIREDPKEIERRLKLEPEVALMSKLTKNKAIANLRNVKITENHPDHDLLSDSCEIFNARYPETKLSRIDRRRYHPNLSLAMYIEDTPRNGNHPLRVIKSTFDESENEGPCMLSAQEVGKKFKKLARTVDYTHKLILAVLKIIQPDYDSNREEALAELIDTILGPKSGLPIVGDIKANNGIPPWEDIAHASSPLFSDTQINIINFMSAPSDTGDVKRASDFFLTSWYQDKYPDQLERLLEALKKQ</sequence>
<dbReference type="EMBL" id="AJIL01000300">
    <property type="protein sequence ID" value="KNE89745.1"/>
    <property type="molecule type" value="Genomic_DNA"/>
</dbReference>
<evidence type="ECO:0000256" key="1">
    <source>
        <dbReference type="SAM" id="MobiDB-lite"/>
    </source>
</evidence>
<dbReference type="Proteomes" id="UP000054564">
    <property type="component" value="Unassembled WGS sequence"/>
</dbReference>
<evidence type="ECO:0000313" key="3">
    <source>
        <dbReference type="EMBL" id="KNE89745.1"/>
    </source>
</evidence>
<feature type="compositionally biased region" description="Polar residues" evidence="1">
    <location>
        <begin position="96"/>
        <end position="105"/>
    </location>
</feature>
<feature type="chain" id="PRO_5005548958" evidence="2">
    <location>
        <begin position="26"/>
        <end position="616"/>
    </location>
</feature>
<comment type="caution">
    <text evidence="3">The sequence shown here is derived from an EMBL/GenBank/DDBJ whole genome shotgun (WGS) entry which is preliminary data.</text>
</comment>
<evidence type="ECO:0000313" key="4">
    <source>
        <dbReference type="Proteomes" id="UP000054564"/>
    </source>
</evidence>
<gene>
    <name evidence="3" type="ORF">PSTG_16780</name>
</gene>
<keyword evidence="2" id="KW-0732">Signal</keyword>
<keyword evidence="4" id="KW-1185">Reference proteome</keyword>
<dbReference type="AlphaFoldDB" id="A0A0L0URY8"/>
<reference evidence="4" key="1">
    <citation type="submission" date="2014-03" db="EMBL/GenBank/DDBJ databases">
        <title>The Genome Sequence of Puccinia striiformis f. sp. tritici PST-78.</title>
        <authorList>
            <consortium name="The Broad Institute Genome Sequencing Platform"/>
            <person name="Cuomo C."/>
            <person name="Hulbert S."/>
            <person name="Chen X."/>
            <person name="Walker B."/>
            <person name="Young S.K."/>
            <person name="Zeng Q."/>
            <person name="Gargeya S."/>
            <person name="Fitzgerald M."/>
            <person name="Haas B."/>
            <person name="Abouelleil A."/>
            <person name="Alvarado L."/>
            <person name="Arachchi H.M."/>
            <person name="Berlin A.M."/>
            <person name="Chapman S.B."/>
            <person name="Goldberg J."/>
            <person name="Griggs A."/>
            <person name="Gujja S."/>
            <person name="Hansen M."/>
            <person name="Howarth C."/>
            <person name="Imamovic A."/>
            <person name="Larimer J."/>
            <person name="McCowan C."/>
            <person name="Montmayeur A."/>
            <person name="Murphy C."/>
            <person name="Neiman D."/>
            <person name="Pearson M."/>
            <person name="Priest M."/>
            <person name="Roberts A."/>
            <person name="Saif S."/>
            <person name="Shea T."/>
            <person name="Sisk P."/>
            <person name="Sykes S."/>
            <person name="Wortman J."/>
            <person name="Nusbaum C."/>
            <person name="Birren B."/>
        </authorList>
    </citation>
    <scope>NUCLEOTIDE SEQUENCE [LARGE SCALE GENOMIC DNA]</scope>
    <source>
        <strain evidence="4">race PST-78</strain>
    </source>
</reference>
<accession>A0A0L0URY8</accession>
<protein>
    <submittedName>
        <fullName evidence="3">Uncharacterized protein</fullName>
    </submittedName>
</protein>
<feature type="signal peptide" evidence="2">
    <location>
        <begin position="1"/>
        <end position="25"/>
    </location>
</feature>